<proteinExistence type="predicted"/>
<dbReference type="Proteomes" id="UP001501565">
    <property type="component" value="Unassembled WGS sequence"/>
</dbReference>
<comment type="caution">
    <text evidence="2">The sequence shown here is derived from an EMBL/GenBank/DDBJ whole genome shotgun (WGS) entry which is preliminary data.</text>
</comment>
<evidence type="ECO:0000259" key="1">
    <source>
        <dbReference type="PROSITE" id="PS50006"/>
    </source>
</evidence>
<name>A0ABP7MMP0_9GAMM</name>
<organism evidence="2 3">
    <name type="scientific">Litoribacillus peritrichatus</name>
    <dbReference type="NCBI Taxonomy" id="718191"/>
    <lineage>
        <taxon>Bacteria</taxon>
        <taxon>Pseudomonadati</taxon>
        <taxon>Pseudomonadota</taxon>
        <taxon>Gammaproteobacteria</taxon>
        <taxon>Oceanospirillales</taxon>
        <taxon>Oceanospirillaceae</taxon>
        <taxon>Litoribacillus</taxon>
    </lineage>
</organism>
<evidence type="ECO:0000313" key="3">
    <source>
        <dbReference type="Proteomes" id="UP001501565"/>
    </source>
</evidence>
<protein>
    <recommendedName>
        <fullName evidence="1">FHA domain-containing protein</fullName>
    </recommendedName>
</protein>
<dbReference type="Gene3D" id="2.60.200.20">
    <property type="match status" value="1"/>
</dbReference>
<accession>A0ABP7MMP0</accession>
<dbReference type="SMART" id="SM00240">
    <property type="entry name" value="FHA"/>
    <property type="match status" value="1"/>
</dbReference>
<dbReference type="PROSITE" id="PS50006">
    <property type="entry name" value="FHA_DOMAIN"/>
    <property type="match status" value="1"/>
</dbReference>
<gene>
    <name evidence="2" type="ORF">GCM10022277_19830</name>
</gene>
<dbReference type="CDD" id="cd00060">
    <property type="entry name" value="FHA"/>
    <property type="match status" value="1"/>
</dbReference>
<reference evidence="3" key="1">
    <citation type="journal article" date="2019" name="Int. J. Syst. Evol. Microbiol.">
        <title>The Global Catalogue of Microorganisms (GCM) 10K type strain sequencing project: providing services to taxonomists for standard genome sequencing and annotation.</title>
        <authorList>
            <consortium name="The Broad Institute Genomics Platform"/>
            <consortium name="The Broad Institute Genome Sequencing Center for Infectious Disease"/>
            <person name="Wu L."/>
            <person name="Ma J."/>
        </authorList>
    </citation>
    <scope>NUCLEOTIDE SEQUENCE [LARGE SCALE GENOMIC DNA]</scope>
    <source>
        <strain evidence="3">JCM 17551</strain>
    </source>
</reference>
<dbReference type="InterPro" id="IPR000253">
    <property type="entry name" value="FHA_dom"/>
</dbReference>
<dbReference type="InterPro" id="IPR046883">
    <property type="entry name" value="T6SS_FHA_C"/>
</dbReference>
<dbReference type="InterPro" id="IPR008984">
    <property type="entry name" value="SMAD_FHA_dom_sf"/>
</dbReference>
<dbReference type="EMBL" id="BAABBN010000007">
    <property type="protein sequence ID" value="GAA3924063.1"/>
    <property type="molecule type" value="Genomic_DNA"/>
</dbReference>
<sequence length="333" mass="37445">MTISIQLVEVPENEQVHTRQVAFPSAGGTIGRAFDCTLVLPDFNRFLSRVHAEIVPCVDGSGGYELVNRSANGLTINGQPLTKGKRVALFDGDVIKLGGYVLLVSDLNSALVKPVPPKMPVEPSRDLPSESPFKHNLVDQDDFMSPFGQEESIARQPETAKAQPISEFSVDNVQADDPFGTDPFSDDEMTLKEPVAAPSEALDDHLDIPVLEAESLARETAPAVRASEHQMFQENLKLLTKLVEQQKPARREHLGREKLMACLQTTLDRFLETLAPQTLEEEFDDYLSGWGSKDKKYWDLYRKQFNRKLKQGDFRRQFSAMFVEELREKDQQP</sequence>
<dbReference type="Pfam" id="PF20232">
    <property type="entry name" value="T6SS_FHA_C"/>
    <property type="match status" value="1"/>
</dbReference>
<dbReference type="SUPFAM" id="SSF49879">
    <property type="entry name" value="SMAD/FHA domain"/>
    <property type="match status" value="1"/>
</dbReference>
<evidence type="ECO:0000313" key="2">
    <source>
        <dbReference type="EMBL" id="GAA3924063.1"/>
    </source>
</evidence>
<dbReference type="Pfam" id="PF00498">
    <property type="entry name" value="FHA"/>
    <property type="match status" value="1"/>
</dbReference>
<keyword evidence="3" id="KW-1185">Reference proteome</keyword>
<feature type="domain" description="FHA" evidence="1">
    <location>
        <begin position="28"/>
        <end position="81"/>
    </location>
</feature>
<dbReference type="RefSeq" id="WP_344798093.1">
    <property type="nucleotide sequence ID" value="NZ_BAABBN010000007.1"/>
</dbReference>